<dbReference type="PROSITE" id="PS51257">
    <property type="entry name" value="PROKAR_LIPOPROTEIN"/>
    <property type="match status" value="1"/>
</dbReference>
<dbReference type="Proteomes" id="UP001199816">
    <property type="component" value="Unassembled WGS sequence"/>
</dbReference>
<dbReference type="Pfam" id="PF17164">
    <property type="entry name" value="DUF5122"/>
    <property type="match status" value="3"/>
</dbReference>
<protein>
    <submittedName>
        <fullName evidence="3">DUF5008 domain-containing protein</fullName>
    </submittedName>
</protein>
<gene>
    <name evidence="3" type="ORF">LQ567_11490</name>
</gene>
<feature type="signal peptide" evidence="1">
    <location>
        <begin position="1"/>
        <end position="18"/>
    </location>
</feature>
<reference evidence="3 4" key="1">
    <citation type="submission" date="2021-11" db="EMBL/GenBank/DDBJ databases">
        <title>Genomic of Niabella pedocola.</title>
        <authorList>
            <person name="Wu T."/>
        </authorList>
    </citation>
    <scope>NUCLEOTIDE SEQUENCE [LARGE SCALE GENOMIC DNA]</scope>
    <source>
        <strain evidence="3 4">JCM 31011</strain>
    </source>
</reference>
<dbReference type="RefSeq" id="WP_231004650.1">
    <property type="nucleotide sequence ID" value="NZ_JAJNEC010000005.1"/>
</dbReference>
<keyword evidence="1" id="KW-0732">Signal</keyword>
<feature type="domain" description="DUF5008" evidence="2">
    <location>
        <begin position="17"/>
        <end position="118"/>
    </location>
</feature>
<evidence type="ECO:0000256" key="1">
    <source>
        <dbReference type="SAM" id="SignalP"/>
    </source>
</evidence>
<dbReference type="Pfam" id="PF16400">
    <property type="entry name" value="DUF5008"/>
    <property type="match status" value="1"/>
</dbReference>
<dbReference type="EMBL" id="JAJNEC010000005">
    <property type="protein sequence ID" value="MCD2423387.1"/>
    <property type="molecule type" value="Genomic_DNA"/>
</dbReference>
<organism evidence="3 4">
    <name type="scientific">Niabella pedocola</name>
    <dbReference type="NCBI Taxonomy" id="1752077"/>
    <lineage>
        <taxon>Bacteria</taxon>
        <taxon>Pseudomonadati</taxon>
        <taxon>Bacteroidota</taxon>
        <taxon>Chitinophagia</taxon>
        <taxon>Chitinophagales</taxon>
        <taxon>Chitinophagaceae</taxon>
        <taxon>Niabella</taxon>
    </lineage>
</organism>
<sequence length="534" mass="55781">MARHCFYIALLTVGLATAASCNKSSEIYDDPYGGGQNVIEIDFLNTPPVPANGEPGQSMTFSVKGLKPEMKDKIAFMANGMPAAISGFTDSTITIVLPDNVSSGGASLRVDGQVFLGPAFMIRGKLGLDPTFNPGSNSGSVNLVNQIVPLPNGNFMLAGNIYAFQGKVLRDLVQMTPTGGLGSTLNTGTAADMGSISSLLRLPSGDFLAGGVLSSYNGKKGINGMVRLNADASLKTRIVELYVSPGVSDPTMASDTVSYFNGNLLGGVGKLFYYNNQVTAVGGISGFGTYFYERSTKDNRLFDYIANSQVVRMDADGNLDSAYSYNTTAKTPLPAGNGNLSDGLMQEDGKLILTGAFTTFRGKQANRIVRLNTDGTVDGSFQAGTGANGAIFSIRYNTTTKKIVITGEFSKFNDQDAAGIAVLDANGNLDTGFKSGGFSGGAPTLALQLSNGLIVVTGSFEKYNTITRQGLLVLNTDGTLAGGYNATGKLNALIRDMVETKSGVGSMPAVLLGGVINTFEGQPMGCIMKLVLNN</sequence>
<evidence type="ECO:0000313" key="4">
    <source>
        <dbReference type="Proteomes" id="UP001199816"/>
    </source>
</evidence>
<dbReference type="InterPro" id="IPR032175">
    <property type="entry name" value="DUF5008"/>
</dbReference>
<keyword evidence="4" id="KW-1185">Reference proteome</keyword>
<evidence type="ECO:0000259" key="2">
    <source>
        <dbReference type="Pfam" id="PF16400"/>
    </source>
</evidence>
<dbReference type="InterPro" id="IPR013431">
    <property type="entry name" value="Delta_60_rpt"/>
</dbReference>
<dbReference type="Gene3D" id="2.80.10.50">
    <property type="match status" value="2"/>
</dbReference>
<evidence type="ECO:0000313" key="3">
    <source>
        <dbReference type="EMBL" id="MCD2423387.1"/>
    </source>
</evidence>
<proteinExistence type="predicted"/>
<name>A0ABS8PQM6_9BACT</name>
<comment type="caution">
    <text evidence="3">The sequence shown here is derived from an EMBL/GenBank/DDBJ whole genome shotgun (WGS) entry which is preliminary data.</text>
</comment>
<feature type="chain" id="PRO_5045679704" evidence="1">
    <location>
        <begin position="19"/>
        <end position="534"/>
    </location>
</feature>
<accession>A0ABS8PQM6</accession>